<dbReference type="GO" id="GO:0006508">
    <property type="term" value="P:proteolysis"/>
    <property type="evidence" value="ECO:0007669"/>
    <property type="project" value="UniProtKB-KW"/>
</dbReference>
<dbReference type="Pfam" id="PF08969">
    <property type="entry name" value="USP8_dimer"/>
    <property type="match status" value="1"/>
</dbReference>
<dbReference type="GO" id="GO:0140492">
    <property type="term" value="F:metal-dependent deubiquitinase activity"/>
    <property type="evidence" value="ECO:0007669"/>
    <property type="project" value="InterPro"/>
</dbReference>
<feature type="domain" description="MPN" evidence="10">
    <location>
        <begin position="204"/>
        <end position="336"/>
    </location>
</feature>
<dbReference type="Gene3D" id="3.40.140.10">
    <property type="entry name" value="Cytidine Deaminase, domain 2"/>
    <property type="match status" value="1"/>
</dbReference>
<proteinExistence type="evidence at transcript level"/>
<sequence length="372" mass="42100">MTVDMHLLLDPAERMRTLLKMATPHNVNSAIPINRYYRSLNEMYRAAGYCLQDSDFEKAFIYYMRFVSLAIEELPKHKSYKGFASAEKTKAEALLHKAIENAEQLKVRLKSVFDDDAKRARAQFEQEKMQQEAMLKEREALNARKPYSLKNESSITPLVDPSISTDHIMFDQLDNHIKPVPPARNLPRSTSSSYEEEMRRSHPLVVAGKLIEKFAALAHRNTDANIETCAILCGAPMSYGVCRITHAVVPKQSGASDSCDTHNEEEVFAYQDAHNLITLGWIHTHPSQTAFLSSVDLHTHCSYQLMMPEAVAIVVAPKFNEVGVFRLTERGMHEISACHLSGFHPHEDGSALFYNEEAFFDNSLEAIVVDLR</sequence>
<protein>
    <submittedName>
        <fullName evidence="11">STAM-binding protein-like protein A</fullName>
    </submittedName>
</protein>
<dbReference type="SUPFAM" id="SSF102712">
    <property type="entry name" value="JAB1/MPN domain"/>
    <property type="match status" value="1"/>
</dbReference>
<dbReference type="InterPro" id="IPR044098">
    <property type="entry name" value="STAMBP/STALP-like_MPN"/>
</dbReference>
<dbReference type="GO" id="GO:0046872">
    <property type="term" value="F:metal ion binding"/>
    <property type="evidence" value="ECO:0007669"/>
    <property type="project" value="UniProtKB-KW"/>
</dbReference>
<dbReference type="CDD" id="cd08066">
    <property type="entry name" value="MPN_AMSH_like"/>
    <property type="match status" value="1"/>
</dbReference>
<dbReference type="GO" id="GO:0061578">
    <property type="term" value="F:K63-linked deubiquitinase activity"/>
    <property type="evidence" value="ECO:0007669"/>
    <property type="project" value="InterPro"/>
</dbReference>
<dbReference type="GO" id="GO:0016020">
    <property type="term" value="C:membrane"/>
    <property type="evidence" value="ECO:0007669"/>
    <property type="project" value="TreeGrafter"/>
</dbReference>
<keyword evidence="7" id="KW-0862">Zinc</keyword>
<keyword evidence="4" id="KW-0479">Metal-binding</keyword>
<dbReference type="Pfam" id="PF01398">
    <property type="entry name" value="JAB"/>
    <property type="match status" value="1"/>
</dbReference>
<evidence type="ECO:0000256" key="1">
    <source>
        <dbReference type="ARBA" id="ARBA00001947"/>
    </source>
</evidence>
<reference evidence="11" key="1">
    <citation type="journal article" date="2011" name="Genome Res.">
        <title>Deep small RNA sequencing from the nematode Ascaris reveals conservation, functional diversification, and novel developmental profiles.</title>
        <authorList>
            <person name="Wang J."/>
            <person name="Czech B."/>
            <person name="Crunk A."/>
            <person name="Wallace A."/>
            <person name="Mitreva M."/>
            <person name="Hannon G.J."/>
            <person name="Davis R.E."/>
        </authorList>
    </citation>
    <scope>NUCLEOTIDE SEQUENCE</scope>
</reference>
<dbReference type="PANTHER" id="PTHR12947">
    <property type="entry name" value="AMSH-LIKE PROTEASE"/>
    <property type="match status" value="1"/>
</dbReference>
<dbReference type="AlphaFoldDB" id="F1L4R3"/>
<dbReference type="MEROPS" id="M67.003"/>
<dbReference type="PANTHER" id="PTHR12947:SF13">
    <property type="entry name" value="FI19924P1"/>
    <property type="match status" value="1"/>
</dbReference>
<dbReference type="SMART" id="SM00232">
    <property type="entry name" value="JAB_MPN"/>
    <property type="match status" value="1"/>
</dbReference>
<accession>F1L4R3</accession>
<evidence type="ECO:0000313" key="11">
    <source>
        <dbReference type="EMBL" id="ADY45117.1"/>
    </source>
</evidence>
<evidence type="ECO:0000256" key="8">
    <source>
        <dbReference type="ARBA" id="ARBA00023049"/>
    </source>
</evidence>
<evidence type="ECO:0000256" key="2">
    <source>
        <dbReference type="ARBA" id="ARBA00010981"/>
    </source>
</evidence>
<keyword evidence="3" id="KW-0645">Protease</keyword>
<evidence type="ECO:0000256" key="7">
    <source>
        <dbReference type="ARBA" id="ARBA00022833"/>
    </source>
</evidence>
<keyword evidence="6" id="KW-0378">Hydrolase</keyword>
<evidence type="ECO:0000256" key="4">
    <source>
        <dbReference type="ARBA" id="ARBA00022723"/>
    </source>
</evidence>
<comment type="cofactor">
    <cofactor evidence="1">
        <name>Zn(2+)</name>
        <dbReference type="ChEBI" id="CHEBI:29105"/>
    </cofactor>
</comment>
<evidence type="ECO:0000256" key="5">
    <source>
        <dbReference type="ARBA" id="ARBA00022786"/>
    </source>
</evidence>
<evidence type="ECO:0000259" key="10">
    <source>
        <dbReference type="PROSITE" id="PS50249"/>
    </source>
</evidence>
<comment type="similarity">
    <text evidence="2">Belongs to the peptidase M67C family.</text>
</comment>
<dbReference type="Gene3D" id="1.20.58.80">
    <property type="entry name" value="Phosphotransferase system, lactose/cellobiose-type IIA subunit"/>
    <property type="match status" value="1"/>
</dbReference>
<evidence type="ECO:0000256" key="3">
    <source>
        <dbReference type="ARBA" id="ARBA00022670"/>
    </source>
</evidence>
<evidence type="ECO:0000256" key="9">
    <source>
        <dbReference type="SAM" id="Coils"/>
    </source>
</evidence>
<organism evidence="11">
    <name type="scientific">Ascaris suum</name>
    <name type="common">Pig roundworm</name>
    <name type="synonym">Ascaris lumbricoides</name>
    <dbReference type="NCBI Taxonomy" id="6253"/>
    <lineage>
        <taxon>Eukaryota</taxon>
        <taxon>Metazoa</taxon>
        <taxon>Ecdysozoa</taxon>
        <taxon>Nematoda</taxon>
        <taxon>Chromadorea</taxon>
        <taxon>Rhabditida</taxon>
        <taxon>Spirurina</taxon>
        <taxon>Ascaridomorpha</taxon>
        <taxon>Ascaridoidea</taxon>
        <taxon>Ascarididae</taxon>
        <taxon>Ascaris</taxon>
    </lineage>
</organism>
<name>F1L4R3_ASCSU</name>
<keyword evidence="9" id="KW-0175">Coiled coil</keyword>
<dbReference type="InterPro" id="IPR000555">
    <property type="entry name" value="JAMM/MPN+_dom"/>
</dbReference>
<dbReference type="InterPro" id="IPR015063">
    <property type="entry name" value="USP8_dimer"/>
</dbReference>
<keyword evidence="5" id="KW-0833">Ubl conjugation pathway</keyword>
<keyword evidence="8" id="KW-0482">Metalloprotease</keyword>
<feature type="coiled-coil region" evidence="9">
    <location>
        <begin position="88"/>
        <end position="141"/>
    </location>
</feature>
<dbReference type="PROSITE" id="PS50249">
    <property type="entry name" value="MPN"/>
    <property type="match status" value="1"/>
</dbReference>
<dbReference type="GO" id="GO:0070536">
    <property type="term" value="P:protein K63-linked deubiquitination"/>
    <property type="evidence" value="ECO:0007669"/>
    <property type="project" value="InterPro"/>
</dbReference>
<evidence type="ECO:0000256" key="6">
    <source>
        <dbReference type="ARBA" id="ARBA00022801"/>
    </source>
</evidence>
<dbReference type="GO" id="GO:0005768">
    <property type="term" value="C:endosome"/>
    <property type="evidence" value="ECO:0007669"/>
    <property type="project" value="TreeGrafter"/>
</dbReference>
<dbReference type="EMBL" id="JI171324">
    <property type="protein sequence ID" value="ADY45117.1"/>
    <property type="molecule type" value="mRNA"/>
</dbReference>
<dbReference type="InterPro" id="IPR037518">
    <property type="entry name" value="MPN"/>
</dbReference>
<dbReference type="SUPFAM" id="SSF140856">
    <property type="entry name" value="USP8 N-terminal domain-like"/>
    <property type="match status" value="1"/>
</dbReference>